<proteinExistence type="predicted"/>
<protein>
    <submittedName>
        <fullName evidence="1">Uncharacterized protein</fullName>
    </submittedName>
</protein>
<evidence type="ECO:0000313" key="2">
    <source>
        <dbReference type="Proteomes" id="UP000057910"/>
    </source>
</evidence>
<dbReference type="Proteomes" id="UP000057910">
    <property type="component" value="Unassembled WGS sequence"/>
</dbReference>
<name>A0ABD4E6X9_9BURK</name>
<dbReference type="AlphaFoldDB" id="A0ABD4E6X9"/>
<sequence length="70" mass="7750">MRKEGEIMEQAWDFATLAALYDRGHLVPFIGSGMSIGECVGWSDFVDGIERHAGIKGPIRHFVGEAYHEG</sequence>
<accession>A0ABD4E6X9</accession>
<dbReference type="EMBL" id="LPAD01000034">
    <property type="protein sequence ID" value="KVN88893.1"/>
    <property type="molecule type" value="Genomic_DNA"/>
</dbReference>
<gene>
    <name evidence="1" type="ORF">WJ68_05105</name>
</gene>
<organism evidence="1 2">
    <name type="scientific">Burkholderia ubonensis</name>
    <dbReference type="NCBI Taxonomy" id="101571"/>
    <lineage>
        <taxon>Bacteria</taxon>
        <taxon>Pseudomonadati</taxon>
        <taxon>Pseudomonadota</taxon>
        <taxon>Betaproteobacteria</taxon>
        <taxon>Burkholderiales</taxon>
        <taxon>Burkholderiaceae</taxon>
        <taxon>Burkholderia</taxon>
        <taxon>Burkholderia cepacia complex</taxon>
    </lineage>
</organism>
<reference evidence="1 2" key="1">
    <citation type="submission" date="2015-11" db="EMBL/GenBank/DDBJ databases">
        <title>Expanding the genomic diversity of Burkholderia species for the development of highly accurate diagnostics.</title>
        <authorList>
            <person name="Sahl J."/>
            <person name="Keim P."/>
            <person name="Wagner D."/>
        </authorList>
    </citation>
    <scope>NUCLEOTIDE SEQUENCE [LARGE SCALE GENOMIC DNA]</scope>
    <source>
        <strain evidence="1 2">MSMB1585WGS</strain>
    </source>
</reference>
<comment type="caution">
    <text evidence="1">The sequence shown here is derived from an EMBL/GenBank/DDBJ whole genome shotgun (WGS) entry which is preliminary data.</text>
</comment>
<evidence type="ECO:0000313" key="1">
    <source>
        <dbReference type="EMBL" id="KVN88893.1"/>
    </source>
</evidence>